<keyword evidence="3" id="KW-1185">Reference proteome</keyword>
<dbReference type="AlphaFoldDB" id="A0AAU9JUV0"/>
<comment type="caution">
    <text evidence="2">The sequence shown here is derived from an EMBL/GenBank/DDBJ whole genome shotgun (WGS) entry which is preliminary data.</text>
</comment>
<feature type="region of interest" description="Disordered" evidence="1">
    <location>
        <begin position="144"/>
        <end position="214"/>
    </location>
</feature>
<evidence type="ECO:0000313" key="2">
    <source>
        <dbReference type="EMBL" id="CAG9327218.1"/>
    </source>
</evidence>
<organism evidence="2 3">
    <name type="scientific">Blepharisma stoltei</name>
    <dbReference type="NCBI Taxonomy" id="1481888"/>
    <lineage>
        <taxon>Eukaryota</taxon>
        <taxon>Sar</taxon>
        <taxon>Alveolata</taxon>
        <taxon>Ciliophora</taxon>
        <taxon>Postciliodesmatophora</taxon>
        <taxon>Heterotrichea</taxon>
        <taxon>Heterotrichida</taxon>
        <taxon>Blepharismidae</taxon>
        <taxon>Blepharisma</taxon>
    </lineage>
</organism>
<reference evidence="2" key="1">
    <citation type="submission" date="2021-09" db="EMBL/GenBank/DDBJ databases">
        <authorList>
            <consortium name="AG Swart"/>
            <person name="Singh M."/>
            <person name="Singh A."/>
            <person name="Seah K."/>
            <person name="Emmerich C."/>
        </authorList>
    </citation>
    <scope>NUCLEOTIDE SEQUENCE</scope>
    <source>
        <strain evidence="2">ATCC30299</strain>
    </source>
</reference>
<feature type="compositionally biased region" description="Basic and acidic residues" evidence="1">
    <location>
        <begin position="144"/>
        <end position="153"/>
    </location>
</feature>
<sequence length="268" mass="31473">MEKLTNYDDSLRYPLRNGFAGRSLLVERPKTQMEQRKTTPLPISFDNFQAQQTFDYNTYQYNGGVFEIKDQEFNFAEKANQNRWIIRLSPIEKRVSMGKQHLKPSNNENHLNIKNIIEKSLKKARKAKKLKAAALYTVKREKMDPNKTFDSNRSRHKKKKSLSSKNDKNNLTNPYRGFLNRIPTLNNPYKRASKSRSGSLCSENLNPKSKSYRESLHKESEKYFNGVQEIINYLPYPYKRAIRHRDSKESVFTDSSEEDHLLNSKLNP</sequence>
<feature type="compositionally biased region" description="Polar residues" evidence="1">
    <location>
        <begin position="195"/>
        <end position="209"/>
    </location>
</feature>
<accession>A0AAU9JUV0</accession>
<dbReference type="EMBL" id="CAJZBQ010000043">
    <property type="protein sequence ID" value="CAG9327218.1"/>
    <property type="molecule type" value="Genomic_DNA"/>
</dbReference>
<name>A0AAU9JUV0_9CILI</name>
<proteinExistence type="predicted"/>
<evidence type="ECO:0000313" key="3">
    <source>
        <dbReference type="Proteomes" id="UP001162131"/>
    </source>
</evidence>
<dbReference type="Proteomes" id="UP001162131">
    <property type="component" value="Unassembled WGS sequence"/>
</dbReference>
<protein>
    <submittedName>
        <fullName evidence="2">Uncharacterized protein</fullName>
    </submittedName>
</protein>
<feature type="region of interest" description="Disordered" evidence="1">
    <location>
        <begin position="249"/>
        <end position="268"/>
    </location>
</feature>
<gene>
    <name evidence="2" type="ORF">BSTOLATCC_MIC43258</name>
</gene>
<evidence type="ECO:0000256" key="1">
    <source>
        <dbReference type="SAM" id="MobiDB-lite"/>
    </source>
</evidence>